<keyword evidence="3" id="KW-1185">Reference proteome</keyword>
<dbReference type="SUPFAM" id="SSF57903">
    <property type="entry name" value="FYVE/PHD zinc finger"/>
    <property type="match status" value="1"/>
</dbReference>
<evidence type="ECO:0000313" key="2">
    <source>
        <dbReference type="EMBL" id="ATZ80214.1"/>
    </source>
</evidence>
<feature type="coiled-coil region" evidence="1">
    <location>
        <begin position="18"/>
        <end position="45"/>
    </location>
</feature>
<keyword evidence="1" id="KW-0175">Coiled coil</keyword>
<dbReference type="Proteomes" id="UP000240325">
    <property type="component" value="Segment"/>
</dbReference>
<accession>A0A2H4UTL7</accession>
<reference evidence="2" key="1">
    <citation type="journal article" date="2017" name="Elife">
        <title>The kinetoplastid-infecting Bodo saltans virus (BsV), a window into the most abundant giant viruses in the sea.</title>
        <authorList>
            <person name="Deeg C.M."/>
            <person name="Chow C.-E.T."/>
            <person name="Suttle C.A."/>
        </authorList>
    </citation>
    <scope>NUCLEOTIDE SEQUENCE</scope>
    <source>
        <strain evidence="2">NG1</strain>
    </source>
</reference>
<gene>
    <name evidence="2" type="ORF">BMW23_0155</name>
</gene>
<sequence>MSSSDSSLEDEKPEQNKFAKLELSLNELQNKIQKIEDFLKKIDINLCYSCFDKKEVKCLECNIKICTVCDFYKKVDQHKIYCEECYDKPNY</sequence>
<protein>
    <submittedName>
        <fullName evidence="2">Uncharacterized protein</fullName>
    </submittedName>
</protein>
<dbReference type="EMBL" id="MF782455">
    <property type="protein sequence ID" value="ATZ80214.1"/>
    <property type="molecule type" value="Genomic_DNA"/>
</dbReference>
<proteinExistence type="predicted"/>
<evidence type="ECO:0000256" key="1">
    <source>
        <dbReference type="SAM" id="Coils"/>
    </source>
</evidence>
<dbReference type="InterPro" id="IPR011011">
    <property type="entry name" value="Znf_FYVE_PHD"/>
</dbReference>
<organism evidence="2">
    <name type="scientific">Bodo saltans virus</name>
    <dbReference type="NCBI Taxonomy" id="2024608"/>
    <lineage>
        <taxon>Viruses</taxon>
        <taxon>Varidnaviria</taxon>
        <taxon>Bamfordvirae</taxon>
        <taxon>Nucleocytoviricota</taxon>
        <taxon>Megaviricetes</taxon>
        <taxon>Imitervirales</taxon>
        <taxon>Mimiviridae</taxon>
        <taxon>Klosneuvirinae</taxon>
        <taxon>Theiavirus</taxon>
        <taxon>Theiavirus salishense</taxon>
    </lineage>
</organism>
<name>A0A2H4UTL7_9VIRU</name>
<evidence type="ECO:0000313" key="3">
    <source>
        <dbReference type="Proteomes" id="UP000240325"/>
    </source>
</evidence>